<dbReference type="InterPro" id="IPR023016">
    <property type="entry name" value="HisA/PriA"/>
</dbReference>
<dbReference type="CDD" id="cd04732">
    <property type="entry name" value="HisA"/>
    <property type="match status" value="1"/>
</dbReference>
<dbReference type="PANTHER" id="PTHR43090:SF2">
    <property type="entry name" value="1-(5-PHOSPHORIBOSYL)-5-[(5-PHOSPHORIBOSYLAMINO)METHYLIDENEAMINO] IMIDAZOLE-4-CARBOXAMIDE ISOMERASE"/>
    <property type="match status" value="1"/>
</dbReference>
<evidence type="ECO:0000256" key="4">
    <source>
        <dbReference type="ARBA" id="ARBA00009667"/>
    </source>
</evidence>
<comment type="caution">
    <text evidence="9">Lacks conserved residue(s) required for the propagation of feature annotation.</text>
</comment>
<dbReference type="Gene3D" id="3.20.20.70">
    <property type="entry name" value="Aldolase class I"/>
    <property type="match status" value="1"/>
</dbReference>
<comment type="subcellular location">
    <subcellularLocation>
        <location evidence="2 9">Cytoplasm</location>
    </subcellularLocation>
</comment>
<dbReference type="InterPro" id="IPR044524">
    <property type="entry name" value="Isoase_HisA-like"/>
</dbReference>
<evidence type="ECO:0000256" key="10">
    <source>
        <dbReference type="RuleBase" id="RU003657"/>
    </source>
</evidence>
<organism evidence="11 12">
    <name type="scientific">Imperialibacter roseus</name>
    <dbReference type="NCBI Taxonomy" id="1324217"/>
    <lineage>
        <taxon>Bacteria</taxon>
        <taxon>Pseudomonadati</taxon>
        <taxon>Bacteroidota</taxon>
        <taxon>Cytophagia</taxon>
        <taxon>Cytophagales</taxon>
        <taxon>Flammeovirgaceae</taxon>
        <taxon>Imperialibacter</taxon>
    </lineage>
</organism>
<keyword evidence="12" id="KW-1185">Reference proteome</keyword>
<evidence type="ECO:0000256" key="5">
    <source>
        <dbReference type="ARBA" id="ARBA00022490"/>
    </source>
</evidence>
<evidence type="ECO:0000256" key="7">
    <source>
        <dbReference type="ARBA" id="ARBA00023102"/>
    </source>
</evidence>
<dbReference type="EC" id="5.3.1.16" evidence="9"/>
<evidence type="ECO:0000313" key="12">
    <source>
        <dbReference type="Proteomes" id="UP001302349"/>
    </source>
</evidence>
<proteinExistence type="inferred from homology"/>
<evidence type="ECO:0000256" key="6">
    <source>
        <dbReference type="ARBA" id="ARBA00022605"/>
    </source>
</evidence>
<evidence type="ECO:0000256" key="1">
    <source>
        <dbReference type="ARBA" id="ARBA00000901"/>
    </source>
</evidence>
<comment type="pathway">
    <text evidence="3 9">Amino-acid biosynthesis; L-histidine biosynthesis; L-histidine from 5-phospho-alpha-D-ribose 1-diphosphate: step 4/9.</text>
</comment>
<evidence type="ECO:0000256" key="9">
    <source>
        <dbReference type="HAMAP-Rule" id="MF_01014"/>
    </source>
</evidence>
<dbReference type="HAMAP" id="MF_01014">
    <property type="entry name" value="HisA"/>
    <property type="match status" value="1"/>
</dbReference>
<keyword evidence="8 9" id="KW-0413">Isomerase</keyword>
<reference evidence="11 12" key="1">
    <citation type="journal article" date="2023" name="Microbiol. Resour. Announc.">
        <title>Complete Genome Sequence of Imperialibacter roseus strain P4T.</title>
        <authorList>
            <person name="Tizabi D.R."/>
            <person name="Bachvaroff T."/>
            <person name="Hill R.T."/>
        </authorList>
    </citation>
    <scope>NUCLEOTIDE SEQUENCE [LARGE SCALE GENOMIC DNA]</scope>
    <source>
        <strain evidence="11 12">P4T</strain>
    </source>
</reference>
<keyword evidence="7 9" id="KW-0368">Histidine biosynthesis</keyword>
<evidence type="ECO:0000313" key="11">
    <source>
        <dbReference type="EMBL" id="WOK06544.1"/>
    </source>
</evidence>
<dbReference type="PANTHER" id="PTHR43090">
    <property type="entry name" value="1-(5-PHOSPHORIBOSYL)-5-[(5-PHOSPHORIBOSYLAMINO)METHYLIDENEAMINO] IMIDAZOLE-4-CARBOXAMIDE ISOMERASE"/>
    <property type="match status" value="1"/>
</dbReference>
<comment type="similarity">
    <text evidence="4 9 10">Belongs to the HisA/HisF family.</text>
</comment>
<dbReference type="SUPFAM" id="SSF51366">
    <property type="entry name" value="Ribulose-phoshate binding barrel"/>
    <property type="match status" value="1"/>
</dbReference>
<feature type="active site" description="Proton donor" evidence="9">
    <location>
        <position position="131"/>
    </location>
</feature>
<comment type="catalytic activity">
    <reaction evidence="1 9">
        <text>1-(5-phospho-beta-D-ribosyl)-5-[(5-phospho-beta-D-ribosylamino)methylideneamino]imidazole-4-carboxamide = 5-[(5-phospho-1-deoxy-D-ribulos-1-ylimino)methylamino]-1-(5-phospho-beta-D-ribosyl)imidazole-4-carboxamide</text>
        <dbReference type="Rhea" id="RHEA:15469"/>
        <dbReference type="ChEBI" id="CHEBI:58435"/>
        <dbReference type="ChEBI" id="CHEBI:58525"/>
        <dbReference type="EC" id="5.3.1.16"/>
    </reaction>
</comment>
<dbReference type="InterPro" id="IPR013785">
    <property type="entry name" value="Aldolase_TIM"/>
</dbReference>
<dbReference type="Pfam" id="PF00977">
    <property type="entry name" value="His_biosynth"/>
    <property type="match status" value="1"/>
</dbReference>
<name>A0ABZ0INE6_9BACT</name>
<evidence type="ECO:0000256" key="3">
    <source>
        <dbReference type="ARBA" id="ARBA00005133"/>
    </source>
</evidence>
<evidence type="ECO:0000256" key="2">
    <source>
        <dbReference type="ARBA" id="ARBA00004496"/>
    </source>
</evidence>
<dbReference type="InterPro" id="IPR006062">
    <property type="entry name" value="His_biosynth"/>
</dbReference>
<gene>
    <name evidence="9" type="primary">hisA</name>
    <name evidence="11" type="ORF">RT717_26065</name>
</gene>
<keyword evidence="6 9" id="KW-0028">Amino-acid biosynthesis</keyword>
<keyword evidence="5 9" id="KW-0963">Cytoplasm</keyword>
<dbReference type="GO" id="GO:0016853">
    <property type="term" value="F:isomerase activity"/>
    <property type="evidence" value="ECO:0007669"/>
    <property type="project" value="UniProtKB-KW"/>
</dbReference>
<dbReference type="InterPro" id="IPR011060">
    <property type="entry name" value="RibuloseP-bd_barrel"/>
</dbReference>
<protein>
    <recommendedName>
        <fullName evidence="9">1-(5-phosphoribosyl)-5-[(5-phosphoribosylamino)methylideneamino] imidazole-4-carboxamide isomerase</fullName>
        <ecNumber evidence="9">5.3.1.16</ecNumber>
    </recommendedName>
    <alternativeName>
        <fullName evidence="9">Phosphoribosylformimino-5-aminoimidazole carboxamide ribotide isomerase</fullName>
    </alternativeName>
</protein>
<sequence length="243" mass="26937">MIQLVPSITVMKGKSVRLTKGDFSSETIYDEPPLDVAMQFEQHGIERVYLVDLEGSKKGSPVNYHVLEAMAGHTNLKINYAGGVHTDGDILKLIEFGADSITSATMAVYKPELFTSWLMSYGRNKIALGADSLNGQIRVGGWLKDTSIDLFEHIDFFYQNGLKYLKTTDISRDGVLEGPSFDLFEQLVARFPNLHIFASGGVRNVDDIKRLADIGVYGVIFGKAYYEGKITLKDIESLVVKSV</sequence>
<evidence type="ECO:0000256" key="8">
    <source>
        <dbReference type="ARBA" id="ARBA00023235"/>
    </source>
</evidence>
<dbReference type="RefSeq" id="WP_317489259.1">
    <property type="nucleotide sequence ID" value="NZ_CP136051.1"/>
</dbReference>
<dbReference type="EMBL" id="CP136051">
    <property type="protein sequence ID" value="WOK06544.1"/>
    <property type="molecule type" value="Genomic_DNA"/>
</dbReference>
<dbReference type="Proteomes" id="UP001302349">
    <property type="component" value="Chromosome"/>
</dbReference>
<accession>A0ABZ0INE6</accession>